<evidence type="ECO:0000313" key="2">
    <source>
        <dbReference type="Proteomes" id="UP000624419"/>
    </source>
</evidence>
<dbReference type="EMBL" id="JABBXD010000011">
    <property type="protein sequence ID" value="MBD3587251.1"/>
    <property type="molecule type" value="Genomic_DNA"/>
</dbReference>
<keyword evidence="2" id="KW-1185">Reference proteome</keyword>
<name>A0ABR8LM12_9ALTE</name>
<dbReference type="RefSeq" id="WP_191026350.1">
    <property type="nucleotide sequence ID" value="NZ_JABBXD010000011.1"/>
</dbReference>
<comment type="caution">
    <text evidence="1">The sequence shown here is derived from an EMBL/GenBank/DDBJ whole genome shotgun (WGS) entry which is preliminary data.</text>
</comment>
<sequence length="144" mass="16426">MNYLKLTTENRHVLYVKSMSKLHRITHLAFNEVGHTILFKNKDKIAVSTLPGFPEIQLMADLYSGSNKYDLENLSSNSLLFADMYMYTYGGYFQIAGVFDRVTSANAFLLQRPDTAPLDSTTFKKGDVQLHFICAMKKSRIITK</sequence>
<evidence type="ECO:0000313" key="1">
    <source>
        <dbReference type="EMBL" id="MBD3587251.1"/>
    </source>
</evidence>
<protein>
    <submittedName>
        <fullName evidence="1">Uncharacterized protein</fullName>
    </submittedName>
</protein>
<dbReference type="Proteomes" id="UP000624419">
    <property type="component" value="Unassembled WGS sequence"/>
</dbReference>
<reference evidence="1 2" key="1">
    <citation type="submission" date="2020-04" db="EMBL/GenBank/DDBJ databases">
        <title>Salinimonas sp. HHU 13199.</title>
        <authorList>
            <person name="Cui X."/>
            <person name="Zhang D."/>
        </authorList>
    </citation>
    <scope>NUCLEOTIDE SEQUENCE [LARGE SCALE GENOMIC DNA]</scope>
    <source>
        <strain evidence="1 2">HHU 13199</strain>
    </source>
</reference>
<accession>A0ABR8LM12</accession>
<organism evidence="1 2">
    <name type="scientific">Salinimonas profundi</name>
    <dbReference type="NCBI Taxonomy" id="2729140"/>
    <lineage>
        <taxon>Bacteria</taxon>
        <taxon>Pseudomonadati</taxon>
        <taxon>Pseudomonadota</taxon>
        <taxon>Gammaproteobacteria</taxon>
        <taxon>Alteromonadales</taxon>
        <taxon>Alteromonadaceae</taxon>
        <taxon>Alteromonas/Salinimonas group</taxon>
        <taxon>Salinimonas</taxon>
    </lineage>
</organism>
<gene>
    <name evidence="1" type="ORF">HHX48_16040</name>
</gene>
<proteinExistence type="predicted"/>